<dbReference type="AlphaFoldDB" id="A0A1Z5K7R8"/>
<proteinExistence type="predicted"/>
<dbReference type="InParanoid" id="A0A1Z5K7R8"/>
<dbReference type="Proteomes" id="UP000198406">
    <property type="component" value="Unassembled WGS sequence"/>
</dbReference>
<gene>
    <name evidence="1" type="ORF">FisN_22Hh063</name>
</gene>
<accession>A0A1Z5K7R8</accession>
<dbReference type="OrthoDB" id="56767at2759"/>
<protein>
    <submittedName>
        <fullName evidence="1">Uncharacterized protein</fullName>
    </submittedName>
</protein>
<evidence type="ECO:0000313" key="1">
    <source>
        <dbReference type="EMBL" id="GAX22274.1"/>
    </source>
</evidence>
<keyword evidence="2" id="KW-1185">Reference proteome</keyword>
<dbReference type="EMBL" id="BDSP01000181">
    <property type="protein sequence ID" value="GAX22274.1"/>
    <property type="molecule type" value="Genomic_DNA"/>
</dbReference>
<name>A0A1Z5K7R8_FISSO</name>
<comment type="caution">
    <text evidence="1">The sequence shown here is derived from an EMBL/GenBank/DDBJ whole genome shotgun (WGS) entry which is preliminary data.</text>
</comment>
<evidence type="ECO:0000313" key="2">
    <source>
        <dbReference type="Proteomes" id="UP000198406"/>
    </source>
</evidence>
<reference evidence="1 2" key="1">
    <citation type="journal article" date="2015" name="Plant Cell">
        <title>Oil accumulation by the oleaginous diatom Fistulifera solaris as revealed by the genome and transcriptome.</title>
        <authorList>
            <person name="Tanaka T."/>
            <person name="Maeda Y."/>
            <person name="Veluchamy A."/>
            <person name="Tanaka M."/>
            <person name="Abida H."/>
            <person name="Marechal E."/>
            <person name="Bowler C."/>
            <person name="Muto M."/>
            <person name="Sunaga Y."/>
            <person name="Tanaka M."/>
            <person name="Yoshino T."/>
            <person name="Taniguchi T."/>
            <person name="Fukuda Y."/>
            <person name="Nemoto M."/>
            <person name="Matsumoto M."/>
            <person name="Wong P.S."/>
            <person name="Aburatani S."/>
            <person name="Fujibuchi W."/>
        </authorList>
    </citation>
    <scope>NUCLEOTIDE SEQUENCE [LARGE SCALE GENOMIC DNA]</scope>
    <source>
        <strain evidence="1 2">JPCC DA0580</strain>
    </source>
</reference>
<sequence>MEWHHEQRVQLRKNETINEFRFLVLTCREDAVCGGISDRLKSVPLLLQLASLYDRIFYIHWERPAPLEYFLQPAAGLDWRVPEKLTLTTTPVYRTVHDLLVGLRDSHASIVQVTLQDQHGGSSWYNRIEDYRQQGSARDEIIRSLLSSAPHSNLPRHFRHHFRSIWSTLFVPSPLLAQALQERQTGLGLTDTTYVAAHVRALYRPVTPRYEAWAMHALHCARALRPQTLVVLLSDSVDVLQAALAHPDLRVAPPATVVHLDQSESRPVQEYMDTFVDLYIMAQAQCITHGRGGFGRLGVLLSQNASCFFNYYQGGRTMSCDA</sequence>
<organism evidence="1 2">
    <name type="scientific">Fistulifera solaris</name>
    <name type="common">Oleaginous diatom</name>
    <dbReference type="NCBI Taxonomy" id="1519565"/>
    <lineage>
        <taxon>Eukaryota</taxon>
        <taxon>Sar</taxon>
        <taxon>Stramenopiles</taxon>
        <taxon>Ochrophyta</taxon>
        <taxon>Bacillariophyta</taxon>
        <taxon>Bacillariophyceae</taxon>
        <taxon>Bacillariophycidae</taxon>
        <taxon>Naviculales</taxon>
        <taxon>Naviculaceae</taxon>
        <taxon>Fistulifera</taxon>
    </lineage>
</organism>